<accession>A0ABU8YLE0</accession>
<evidence type="ECO:0000313" key="5">
    <source>
        <dbReference type="Proteomes" id="UP001384579"/>
    </source>
</evidence>
<proteinExistence type="predicted"/>
<keyword evidence="1 2" id="KW-0597">Phosphoprotein</keyword>
<dbReference type="PROSITE" id="PS50110">
    <property type="entry name" value="RESPONSE_REGULATORY"/>
    <property type="match status" value="1"/>
</dbReference>
<reference evidence="4 5" key="1">
    <citation type="journal article" date="2020" name="Harmful Algae">
        <title>Molecular and morphological characterization of a novel dihydroanatoxin-a producing Microcoleus species (cyanobacteria) from the Russian River, California, USA.</title>
        <authorList>
            <person name="Conklin K.Y."/>
            <person name="Stancheva R."/>
            <person name="Otten T.G."/>
            <person name="Fadness R."/>
            <person name="Boyer G.L."/>
            <person name="Read B."/>
            <person name="Zhang X."/>
            <person name="Sheath R.G."/>
        </authorList>
    </citation>
    <scope>NUCLEOTIDE SEQUENCE [LARGE SCALE GENOMIC DNA]</scope>
    <source>
        <strain evidence="4 5">PTRS2</strain>
    </source>
</reference>
<name>A0ABU8YLE0_9CYAN</name>
<protein>
    <submittedName>
        <fullName evidence="4">Response regulator</fullName>
    </submittedName>
</protein>
<feature type="domain" description="Response regulatory" evidence="3">
    <location>
        <begin position="5"/>
        <end position="128"/>
    </location>
</feature>
<dbReference type="EMBL" id="JBBLXS010000102">
    <property type="protein sequence ID" value="MEK0185214.1"/>
    <property type="molecule type" value="Genomic_DNA"/>
</dbReference>
<evidence type="ECO:0000256" key="2">
    <source>
        <dbReference type="PROSITE-ProRule" id="PRU00169"/>
    </source>
</evidence>
<dbReference type="InterPro" id="IPR011006">
    <property type="entry name" value="CheY-like_superfamily"/>
</dbReference>
<dbReference type="PANTHER" id="PTHR44591:SF19">
    <property type="entry name" value="TWO-COMPONENT RESPONSE REGULATOR-RELATED"/>
    <property type="match status" value="1"/>
</dbReference>
<comment type="caution">
    <text evidence="4">The sequence shown here is derived from an EMBL/GenBank/DDBJ whole genome shotgun (WGS) entry which is preliminary data.</text>
</comment>
<evidence type="ECO:0000313" key="4">
    <source>
        <dbReference type="EMBL" id="MEK0185214.1"/>
    </source>
</evidence>
<organism evidence="4 5">
    <name type="scientific">Microcoleus anatoxicus PTRS2</name>
    <dbReference type="NCBI Taxonomy" id="2705321"/>
    <lineage>
        <taxon>Bacteria</taxon>
        <taxon>Bacillati</taxon>
        <taxon>Cyanobacteriota</taxon>
        <taxon>Cyanophyceae</taxon>
        <taxon>Oscillatoriophycideae</taxon>
        <taxon>Oscillatoriales</taxon>
        <taxon>Microcoleaceae</taxon>
        <taxon>Microcoleus</taxon>
        <taxon>Microcoleus anatoxicus</taxon>
    </lineage>
</organism>
<dbReference type="InterPro" id="IPR001789">
    <property type="entry name" value="Sig_transdc_resp-reg_receiver"/>
</dbReference>
<feature type="modified residue" description="4-aspartylphosphate" evidence="2">
    <location>
        <position position="62"/>
    </location>
</feature>
<dbReference type="Proteomes" id="UP001384579">
    <property type="component" value="Unassembled WGS sequence"/>
</dbReference>
<dbReference type="SUPFAM" id="SSF52172">
    <property type="entry name" value="CheY-like"/>
    <property type="match status" value="1"/>
</dbReference>
<dbReference type="Pfam" id="PF00072">
    <property type="entry name" value="Response_reg"/>
    <property type="match status" value="1"/>
</dbReference>
<evidence type="ECO:0000259" key="3">
    <source>
        <dbReference type="PROSITE" id="PS50110"/>
    </source>
</evidence>
<keyword evidence="5" id="KW-1185">Reference proteome</keyword>
<dbReference type="SMART" id="SM00448">
    <property type="entry name" value="REC"/>
    <property type="match status" value="1"/>
</dbReference>
<gene>
    <name evidence="4" type="ORF">WMG39_10110</name>
</gene>
<dbReference type="PANTHER" id="PTHR44591">
    <property type="entry name" value="STRESS RESPONSE REGULATOR PROTEIN 1"/>
    <property type="match status" value="1"/>
</dbReference>
<sequence length="132" mass="14993">MAKPVILCVDDERIMLDSLRTQLAAEFGDTYTYEGAEDAEEALELIKELHDDEVSVVVIISDWLMPGMKGDELLIRIHEEFPNIIKIMLTGQIDESAVVRAKKQANIHKCLSKPWFEAELRETIKSALSHKL</sequence>
<dbReference type="Gene3D" id="3.40.50.2300">
    <property type="match status" value="1"/>
</dbReference>
<dbReference type="InterPro" id="IPR050595">
    <property type="entry name" value="Bact_response_regulator"/>
</dbReference>
<dbReference type="RefSeq" id="WP_340524063.1">
    <property type="nucleotide sequence ID" value="NZ_JBBLXS010000102.1"/>
</dbReference>
<evidence type="ECO:0000256" key="1">
    <source>
        <dbReference type="ARBA" id="ARBA00022553"/>
    </source>
</evidence>